<dbReference type="AlphaFoldDB" id="A0A2R5H023"/>
<gene>
    <name evidence="1" type="ORF">FCC1311_106172</name>
</gene>
<dbReference type="EMBL" id="BEYU01000191">
    <property type="protein sequence ID" value="GBG34393.1"/>
    <property type="molecule type" value="Genomic_DNA"/>
</dbReference>
<evidence type="ECO:0000313" key="1">
    <source>
        <dbReference type="EMBL" id="GBG34393.1"/>
    </source>
</evidence>
<organism evidence="1 2">
    <name type="scientific">Hondaea fermentalgiana</name>
    <dbReference type="NCBI Taxonomy" id="2315210"/>
    <lineage>
        <taxon>Eukaryota</taxon>
        <taxon>Sar</taxon>
        <taxon>Stramenopiles</taxon>
        <taxon>Bigyra</taxon>
        <taxon>Labyrinthulomycetes</taxon>
        <taxon>Thraustochytrida</taxon>
        <taxon>Thraustochytriidae</taxon>
        <taxon>Hondaea</taxon>
    </lineage>
</organism>
<dbReference type="OrthoDB" id="65030at2759"/>
<sequence length="130" mass="13845">MLGALGAAARGAARARVVAGPAASRIGARRGMAGGHAKVEYEGAEKIVRQYLPEDHQIVLANMASWVVLYGLYKLVAGGSKEEAKAEAPAAASGSDTEVPSIMDDSFEEWSKVPGNLEKWEKSMEEWAKQ</sequence>
<proteinExistence type="predicted"/>
<name>A0A2R5H023_9STRA</name>
<dbReference type="InParanoid" id="A0A2R5H023"/>
<accession>A0A2R5H023</accession>
<dbReference type="Proteomes" id="UP000241890">
    <property type="component" value="Unassembled WGS sequence"/>
</dbReference>
<reference evidence="1 2" key="1">
    <citation type="submission" date="2017-12" db="EMBL/GenBank/DDBJ databases">
        <title>Sequencing, de novo assembly and annotation of complete genome of a new Thraustochytrid species, strain FCC1311.</title>
        <authorList>
            <person name="Sedici K."/>
            <person name="Godart F."/>
            <person name="Aiese Cigliano R."/>
            <person name="Sanseverino W."/>
            <person name="Barakat M."/>
            <person name="Ortet P."/>
            <person name="Marechal E."/>
            <person name="Cagnac O."/>
            <person name="Amato A."/>
        </authorList>
    </citation>
    <scope>NUCLEOTIDE SEQUENCE [LARGE SCALE GENOMIC DNA]</scope>
</reference>
<keyword evidence="2" id="KW-1185">Reference proteome</keyword>
<evidence type="ECO:0000313" key="2">
    <source>
        <dbReference type="Proteomes" id="UP000241890"/>
    </source>
</evidence>
<protein>
    <submittedName>
        <fullName evidence="1">Uncharacterized protein</fullName>
    </submittedName>
</protein>
<comment type="caution">
    <text evidence="1">The sequence shown here is derived from an EMBL/GenBank/DDBJ whole genome shotgun (WGS) entry which is preliminary data.</text>
</comment>